<dbReference type="InterPro" id="IPR028994">
    <property type="entry name" value="Integrin_alpha_N"/>
</dbReference>
<dbReference type="SUPFAM" id="SSF69318">
    <property type="entry name" value="Integrin alpha N-terminal domain"/>
    <property type="match status" value="2"/>
</dbReference>
<dbReference type="PANTHER" id="PTHR36220:SF1">
    <property type="entry name" value="GAMMA TUBULIN COMPLEX COMPONENT C-TERMINAL DOMAIN-CONTAINING PROTEIN"/>
    <property type="match status" value="1"/>
</dbReference>
<dbReference type="InterPro" id="IPR013517">
    <property type="entry name" value="FG-GAP"/>
</dbReference>
<evidence type="ECO:0000313" key="7">
    <source>
        <dbReference type="Proteomes" id="UP000217103"/>
    </source>
</evidence>
<keyword evidence="3" id="KW-0325">Glycoprotein</keyword>
<evidence type="ECO:0000256" key="2">
    <source>
        <dbReference type="ARBA" id="ARBA00022737"/>
    </source>
</evidence>
<dbReference type="RefSeq" id="WP_106408581.1">
    <property type="nucleotide sequence ID" value="NZ_FNKK01000002.1"/>
</dbReference>
<gene>
    <name evidence="6" type="ORF">SAMN04489764_0894</name>
</gene>
<evidence type="ECO:0000256" key="3">
    <source>
        <dbReference type="ARBA" id="ARBA00023180"/>
    </source>
</evidence>
<reference evidence="6 7" key="1">
    <citation type="submission" date="2016-10" db="EMBL/GenBank/DDBJ databases">
        <authorList>
            <person name="de Groot N.N."/>
        </authorList>
    </citation>
    <scope>NUCLEOTIDE SEQUENCE [LARGE SCALE GENOMIC DNA]</scope>
    <source>
        <strain evidence="6 7">DSM 43794</strain>
    </source>
</reference>
<keyword evidence="7" id="KW-1185">Reference proteome</keyword>
<feature type="signal peptide" evidence="5">
    <location>
        <begin position="1"/>
        <end position="24"/>
    </location>
</feature>
<dbReference type="PROSITE" id="PS51470">
    <property type="entry name" value="FG_GAP"/>
    <property type="match status" value="2"/>
</dbReference>
<protein>
    <submittedName>
        <fullName evidence="6">FG-GAP repeat-containing protein</fullName>
    </submittedName>
</protein>
<keyword evidence="1 5" id="KW-0732">Signal</keyword>
<dbReference type="EMBL" id="FNKK01000002">
    <property type="protein sequence ID" value="SDQ49440.1"/>
    <property type="molecule type" value="Genomic_DNA"/>
</dbReference>
<proteinExistence type="predicted"/>
<sequence>MKIIPMALAAFLLPLLPPASPSHTTECATEASVDFDGDGVDDVVAGDPFAAVDGLTGAGAVHVVSGRRTTMIGAPRPAGGDGFGWSVAVARLDDDACADLVVGAPYADVDGKTDAGAVYLLYGGAERDVRVVAPDPQEGAHFGWSVAATPDDGGVVAIGAPHEDDDGVRDAGAVYLLRADDPDTLTRISQESKGLIGNSETGDMFGWSLALGAMIGDADRIDLAVGAPHENSDGSGRQNEQGMADTGGCFVIRDPLASDGSYEGVKWEMSVVVAESADGEPPAQRTPGDRFGYAVSYVEGHLAVSAPLADVRGVADTGLVHVLRTDGREMVPGVTLFREEDAVPGDGFGFSVALGAVQGEREPRLAVGVPFARDGQGAVQLIRLSDPARSELLTAPGLARARRLGWSVAFSGNRLAAGVPDDGTGGGVGLLGRNQDTFTIVTPKTPANATAADTGASVAG</sequence>
<dbReference type="Pfam" id="PF01839">
    <property type="entry name" value="FG-GAP"/>
    <property type="match status" value="2"/>
</dbReference>
<feature type="region of interest" description="Disordered" evidence="4">
    <location>
        <begin position="226"/>
        <end position="245"/>
    </location>
</feature>
<organism evidence="6 7">
    <name type="scientific">Thermostaphylospora chromogena</name>
    <dbReference type="NCBI Taxonomy" id="35622"/>
    <lineage>
        <taxon>Bacteria</taxon>
        <taxon>Bacillati</taxon>
        <taxon>Actinomycetota</taxon>
        <taxon>Actinomycetes</taxon>
        <taxon>Streptosporangiales</taxon>
        <taxon>Thermomonosporaceae</taxon>
        <taxon>Thermostaphylospora</taxon>
    </lineage>
</organism>
<feature type="chain" id="PRO_5011673347" evidence="5">
    <location>
        <begin position="25"/>
        <end position="460"/>
    </location>
</feature>
<dbReference type="Proteomes" id="UP000217103">
    <property type="component" value="Unassembled WGS sequence"/>
</dbReference>
<name>A0A1H1BC52_9ACTN</name>
<evidence type="ECO:0000256" key="1">
    <source>
        <dbReference type="ARBA" id="ARBA00022729"/>
    </source>
</evidence>
<evidence type="ECO:0000256" key="4">
    <source>
        <dbReference type="SAM" id="MobiDB-lite"/>
    </source>
</evidence>
<dbReference type="OrthoDB" id="4330330at2"/>
<dbReference type="STRING" id="35622.SAMN04489764_0894"/>
<keyword evidence="2" id="KW-0677">Repeat</keyword>
<dbReference type="AlphaFoldDB" id="A0A1H1BC52"/>
<dbReference type="InterPro" id="IPR013519">
    <property type="entry name" value="Int_alpha_beta-p"/>
</dbReference>
<dbReference type="PANTHER" id="PTHR36220">
    <property type="entry name" value="UNNAMED PRODUCT"/>
    <property type="match status" value="1"/>
</dbReference>
<evidence type="ECO:0000256" key="5">
    <source>
        <dbReference type="SAM" id="SignalP"/>
    </source>
</evidence>
<dbReference type="SMART" id="SM00191">
    <property type="entry name" value="Int_alpha"/>
    <property type="match status" value="6"/>
</dbReference>
<evidence type="ECO:0000313" key="6">
    <source>
        <dbReference type="EMBL" id="SDQ49440.1"/>
    </source>
</evidence>
<dbReference type="Pfam" id="PF14312">
    <property type="entry name" value="FG-GAP_2"/>
    <property type="match status" value="1"/>
</dbReference>
<accession>A0A1H1BC52</accession>
<dbReference type="Gene3D" id="2.130.10.130">
    <property type="entry name" value="Integrin alpha, N-terminal"/>
    <property type="match status" value="3"/>
</dbReference>